<dbReference type="Pfam" id="PF00270">
    <property type="entry name" value="DEAD"/>
    <property type="match status" value="1"/>
</dbReference>
<dbReference type="FunFam" id="3.40.50.300:FF:000466">
    <property type="entry name" value="ATP-dependent DNA helicase"/>
    <property type="match status" value="1"/>
</dbReference>
<dbReference type="GO" id="GO:0003677">
    <property type="term" value="F:DNA binding"/>
    <property type="evidence" value="ECO:0007669"/>
    <property type="project" value="UniProtKB-KW"/>
</dbReference>
<gene>
    <name evidence="16" type="ORF">NM06_13585</name>
</gene>
<comment type="cofactor">
    <cofactor evidence="1">
        <name>[4Fe-4S] cluster</name>
        <dbReference type="ChEBI" id="CHEBI:49883"/>
    </cofactor>
</comment>
<dbReference type="STRING" id="379097.SE23_19095"/>
<dbReference type="FunFam" id="3.40.50.300:FF:000499">
    <property type="entry name" value="ATP-dependent DNA helicase"/>
    <property type="match status" value="1"/>
</dbReference>
<dbReference type="GO" id="GO:0005524">
    <property type="term" value="F:ATP binding"/>
    <property type="evidence" value="ECO:0007669"/>
    <property type="project" value="UniProtKB-KW"/>
</dbReference>
<dbReference type="InterPro" id="IPR014013">
    <property type="entry name" value="Helic_SF1/SF2_ATP-bd_DinG/Rad3"/>
</dbReference>
<keyword evidence="10" id="KW-0413">Isomerase</keyword>
<dbReference type="EMBL" id="JRWP01000028">
    <property type="protein sequence ID" value="KGY08061.1"/>
    <property type="molecule type" value="Genomic_DNA"/>
</dbReference>
<evidence type="ECO:0000313" key="16">
    <source>
        <dbReference type="EMBL" id="KGY08061.1"/>
    </source>
</evidence>
<keyword evidence="6" id="KW-0067">ATP-binding</keyword>
<evidence type="ECO:0000259" key="15">
    <source>
        <dbReference type="PROSITE" id="PS51193"/>
    </source>
</evidence>
<accession>A0A0A5HX24</accession>
<dbReference type="AlphaFoldDB" id="A0A0A5HX24"/>
<evidence type="ECO:0000256" key="13">
    <source>
        <dbReference type="ARBA" id="ARBA00048954"/>
    </source>
</evidence>
<evidence type="ECO:0000256" key="10">
    <source>
        <dbReference type="ARBA" id="ARBA00023235"/>
    </source>
</evidence>
<evidence type="ECO:0000256" key="1">
    <source>
        <dbReference type="ARBA" id="ARBA00001966"/>
    </source>
</evidence>
<keyword evidence="3" id="KW-0547">Nucleotide-binding</keyword>
<evidence type="ECO:0000256" key="9">
    <source>
        <dbReference type="ARBA" id="ARBA00023125"/>
    </source>
</evidence>
<name>A0A0A5HX24_PHOS4</name>
<keyword evidence="9" id="KW-0238">DNA-binding</keyword>
<dbReference type="GO" id="GO:0043139">
    <property type="term" value="F:5'-3' DNA helicase activity"/>
    <property type="evidence" value="ECO:0007669"/>
    <property type="project" value="UniProtKB-EC"/>
</dbReference>
<dbReference type="InterPro" id="IPR011545">
    <property type="entry name" value="DEAD/DEAH_box_helicase_dom"/>
</dbReference>
<evidence type="ECO:0000256" key="2">
    <source>
        <dbReference type="ARBA" id="ARBA00022723"/>
    </source>
</evidence>
<keyword evidence="8" id="KW-0411">Iron-sulfur</keyword>
<dbReference type="InterPro" id="IPR027417">
    <property type="entry name" value="P-loop_NTPase"/>
</dbReference>
<comment type="similarity">
    <text evidence="11">Belongs to the helicase family. DinG subfamily.</text>
</comment>
<dbReference type="SMART" id="SM00491">
    <property type="entry name" value="HELICc2"/>
    <property type="match status" value="1"/>
</dbReference>
<evidence type="ECO:0000256" key="3">
    <source>
        <dbReference type="ARBA" id="ARBA00022741"/>
    </source>
</evidence>
<evidence type="ECO:0000256" key="6">
    <source>
        <dbReference type="ARBA" id="ARBA00022840"/>
    </source>
</evidence>
<keyword evidence="4" id="KW-0378">Hydrolase</keyword>
<dbReference type="GO" id="GO:0051536">
    <property type="term" value="F:iron-sulfur cluster binding"/>
    <property type="evidence" value="ECO:0007669"/>
    <property type="project" value="UniProtKB-KW"/>
</dbReference>
<dbReference type="Gene3D" id="3.40.50.300">
    <property type="entry name" value="P-loop containing nucleotide triphosphate hydrolases"/>
    <property type="match status" value="2"/>
</dbReference>
<dbReference type="EC" id="5.6.2.3" evidence="12"/>
<dbReference type="Proteomes" id="UP000030451">
    <property type="component" value="Unassembled WGS sequence"/>
</dbReference>
<proteinExistence type="inferred from homology"/>
<organism evidence="16 17">
    <name type="scientific">Photobacterium sp. (strain ATCC 43367)</name>
    <dbReference type="NCBI Taxonomy" id="379097"/>
    <lineage>
        <taxon>Bacteria</taxon>
        <taxon>Pseudomonadati</taxon>
        <taxon>Pseudomonadota</taxon>
        <taxon>Gammaproteobacteria</taxon>
        <taxon>Vibrionales</taxon>
        <taxon>Vibrionaceae</taxon>
        <taxon>Vibrio</taxon>
        <taxon>Vibrio oreintalis group</taxon>
    </lineage>
</organism>
<evidence type="ECO:0000256" key="11">
    <source>
        <dbReference type="ARBA" id="ARBA00038058"/>
    </source>
</evidence>
<comment type="catalytic activity">
    <reaction evidence="13">
        <text>ATP + H2O = ADP + phosphate + H(+)</text>
        <dbReference type="Rhea" id="RHEA:13065"/>
        <dbReference type="ChEBI" id="CHEBI:15377"/>
        <dbReference type="ChEBI" id="CHEBI:15378"/>
        <dbReference type="ChEBI" id="CHEBI:30616"/>
        <dbReference type="ChEBI" id="CHEBI:43474"/>
        <dbReference type="ChEBI" id="CHEBI:456216"/>
        <dbReference type="EC" id="5.6.2.3"/>
    </reaction>
</comment>
<dbReference type="PROSITE" id="PS51193">
    <property type="entry name" value="HELICASE_ATP_BIND_2"/>
    <property type="match status" value="1"/>
</dbReference>
<keyword evidence="2" id="KW-0479">Metal-binding</keyword>
<dbReference type="PANTHER" id="PTHR11472:SF34">
    <property type="entry name" value="REGULATOR OF TELOMERE ELONGATION HELICASE 1"/>
    <property type="match status" value="1"/>
</dbReference>
<dbReference type="PANTHER" id="PTHR11472">
    <property type="entry name" value="DNA REPAIR DEAD HELICASE RAD3/XP-D SUBFAMILY MEMBER"/>
    <property type="match status" value="1"/>
</dbReference>
<sequence length="642" mass="71399">MIAKTFSSDGALGKAIPGFQPRQAQLDMAEAVQNAIKTDGQLVVEAGTGTGKTFAYLVPALMSGKKVIISTGSKNLQEQLYHRDLPLMVSALGFYGQVALLKGRSNYLCLDRLSRQMVESHSNTADPTLLSQLVKVRSWVSETKTGDLGDCDAIAEDSPIIPSITSTNDNCLGKECPSYQDCFVLKARKKAMDADVVVVNHHLFLADLAIKETGFGELIPEADVFVFDEAHQLPDIASQYFGQSLSSRQIQELCKDIEIGYRTEAKDMRQLQKAGEKLLQTAMDLRIILGEPGFRGNWREAIQSPNIAREMERLREALDFVLEVLKLALGRSQLLDSAFERANTLQARLTRVCEVSITGYSYWFDTTPRHFSLHITPLSVADKFHEQIELKQGAWIFTSATLAVNDDFGHFTSRLGLKPEKQFSLPSPFDYQSQAKLCVPRYLPEPNSPGLADKLVRMLSPVIEKNQGRCFFLCTSHSMMRELGERFREQLSVPVLMQGETSKQKTLAEFMELGNALLVATGAFWEGIDVRGDTLSCVIIDKLPFTAPDDPLLKARIEDCQLKGGDPFAQVQIPDAVITLKQGVGRLIRDKKDKGALIICDNRLVTRDYGSVFLSSLPPIPRTRDLSLVEHFLEQISETTNE</sequence>
<evidence type="ECO:0000256" key="5">
    <source>
        <dbReference type="ARBA" id="ARBA00022806"/>
    </source>
</evidence>
<dbReference type="OrthoDB" id="9805194at2"/>
<dbReference type="Pfam" id="PF13307">
    <property type="entry name" value="Helicase_C_2"/>
    <property type="match status" value="1"/>
</dbReference>
<evidence type="ECO:0000256" key="4">
    <source>
        <dbReference type="ARBA" id="ARBA00022801"/>
    </source>
</evidence>
<dbReference type="SUPFAM" id="SSF52540">
    <property type="entry name" value="P-loop containing nucleoside triphosphate hydrolases"/>
    <property type="match status" value="2"/>
</dbReference>
<feature type="domain" description="Helicase ATP-binding" evidence="15">
    <location>
        <begin position="11"/>
        <end position="275"/>
    </location>
</feature>
<protein>
    <recommendedName>
        <fullName evidence="14">ATP-dependent DNA helicase YoaA</fullName>
        <ecNumber evidence="12">5.6.2.3</ecNumber>
    </recommendedName>
</protein>
<keyword evidence="5 16" id="KW-0347">Helicase</keyword>
<keyword evidence="7" id="KW-0408">Iron</keyword>
<evidence type="ECO:0000256" key="8">
    <source>
        <dbReference type="ARBA" id="ARBA00023014"/>
    </source>
</evidence>
<dbReference type="InterPro" id="IPR006555">
    <property type="entry name" value="ATP-dep_Helicase_C"/>
</dbReference>
<evidence type="ECO:0000256" key="7">
    <source>
        <dbReference type="ARBA" id="ARBA00023004"/>
    </source>
</evidence>
<comment type="caution">
    <text evidence="16">The sequence shown here is derived from an EMBL/GenBank/DDBJ whole genome shotgun (WGS) entry which is preliminary data.</text>
</comment>
<dbReference type="GO" id="GO:0016818">
    <property type="term" value="F:hydrolase activity, acting on acid anhydrides, in phosphorus-containing anhydrides"/>
    <property type="evidence" value="ECO:0007669"/>
    <property type="project" value="InterPro"/>
</dbReference>
<dbReference type="RefSeq" id="WP_005474893.1">
    <property type="nucleotide sequence ID" value="NZ_JAVHXF010000010.1"/>
</dbReference>
<evidence type="ECO:0000256" key="12">
    <source>
        <dbReference type="ARBA" id="ARBA00044969"/>
    </source>
</evidence>
<evidence type="ECO:0000256" key="14">
    <source>
        <dbReference type="ARBA" id="ARBA00071792"/>
    </source>
</evidence>
<dbReference type="InterPro" id="IPR014001">
    <property type="entry name" value="Helicase_ATP-bd"/>
</dbReference>
<dbReference type="GO" id="GO:0046872">
    <property type="term" value="F:metal ion binding"/>
    <property type="evidence" value="ECO:0007669"/>
    <property type="project" value="UniProtKB-KW"/>
</dbReference>
<reference evidence="16 17" key="1">
    <citation type="submission" date="2014-10" db="EMBL/GenBank/DDBJ databases">
        <title>Genome sequencing of Vibrio sinaloensis T08.</title>
        <authorList>
            <person name="Chan K.-G."/>
            <person name="Mohamad N.I."/>
        </authorList>
    </citation>
    <scope>NUCLEOTIDE SEQUENCE [LARGE SCALE GENOMIC DNA]</scope>
    <source>
        <strain evidence="16 17">T08</strain>
    </source>
</reference>
<dbReference type="SMART" id="SM00487">
    <property type="entry name" value="DEXDc"/>
    <property type="match status" value="1"/>
</dbReference>
<evidence type="ECO:0000313" key="17">
    <source>
        <dbReference type="Proteomes" id="UP000030451"/>
    </source>
</evidence>
<dbReference type="InterPro" id="IPR045028">
    <property type="entry name" value="DinG/Rad3-like"/>
</dbReference>
<dbReference type="GO" id="GO:0006281">
    <property type="term" value="P:DNA repair"/>
    <property type="evidence" value="ECO:0007669"/>
    <property type="project" value="TreeGrafter"/>
</dbReference>